<protein>
    <submittedName>
        <fullName evidence="6">NitT/TauT family transport system ATP-binding protein</fullName>
    </submittedName>
</protein>
<dbReference type="SMART" id="SM00382">
    <property type="entry name" value="AAA"/>
    <property type="match status" value="1"/>
</dbReference>
<dbReference type="OrthoDB" id="9802264at2"/>
<organism evidence="6 7">
    <name type="scientific">Salipiger abyssi</name>
    <dbReference type="NCBI Taxonomy" id="1250539"/>
    <lineage>
        <taxon>Bacteria</taxon>
        <taxon>Pseudomonadati</taxon>
        <taxon>Pseudomonadota</taxon>
        <taxon>Alphaproteobacteria</taxon>
        <taxon>Rhodobacterales</taxon>
        <taxon>Roseobacteraceae</taxon>
        <taxon>Salipiger</taxon>
    </lineage>
</organism>
<dbReference type="PANTHER" id="PTHR42788">
    <property type="entry name" value="TAURINE IMPORT ATP-BINDING PROTEIN-RELATED"/>
    <property type="match status" value="1"/>
</dbReference>
<dbReference type="Pfam" id="PF00005">
    <property type="entry name" value="ABC_tran"/>
    <property type="match status" value="1"/>
</dbReference>
<keyword evidence="3" id="KW-0547">Nucleotide-binding</keyword>
<gene>
    <name evidence="6" type="ORF">Ga0080574_TMP3285</name>
</gene>
<evidence type="ECO:0000256" key="3">
    <source>
        <dbReference type="ARBA" id="ARBA00022741"/>
    </source>
</evidence>
<proteinExistence type="inferred from homology"/>
<dbReference type="Gene3D" id="3.40.50.300">
    <property type="entry name" value="P-loop containing nucleotide triphosphate hydrolases"/>
    <property type="match status" value="1"/>
</dbReference>
<dbReference type="STRING" id="1250539.Ga0080574_TMP3285"/>
<evidence type="ECO:0000256" key="4">
    <source>
        <dbReference type="ARBA" id="ARBA00022840"/>
    </source>
</evidence>
<feature type="domain" description="ABC transporter" evidence="5">
    <location>
        <begin position="2"/>
        <end position="240"/>
    </location>
</feature>
<comment type="similarity">
    <text evidence="1">Belongs to the ABC transporter superfamily.</text>
</comment>
<keyword evidence="4 6" id="KW-0067">ATP-binding</keyword>
<dbReference type="PANTHER" id="PTHR42788:SF13">
    <property type="entry name" value="ALIPHATIC SULFONATES IMPORT ATP-BINDING PROTEIN SSUB"/>
    <property type="match status" value="1"/>
</dbReference>
<sequence>MIEFENVGQSFPRPDGSRVVVADNINAVIEEGEFVCIIGPSGCGKTTLLHQVAGLNLPQTGEIRVHGRKVTAPGPDRGIVFQKDAVFPWMKVIDNVEYGLACRNVPKGERRRHAMAYLDAVNLADVADAWPKQLSGGMLKRVAIATVFANGAEVLLLDEPFGPLDYLTRRQLHRVLLDLWSNRTEPGGKRRTVLFVTHDIDEALTLADRVLVMDKGRIVKDMRLDQPRPRTDNDLATPDLLEAKHVLLRHLGLEALAGEAV</sequence>
<keyword evidence="7" id="KW-1185">Reference proteome</keyword>
<dbReference type="PROSITE" id="PS50893">
    <property type="entry name" value="ABC_TRANSPORTER_2"/>
    <property type="match status" value="1"/>
</dbReference>
<accession>A0A1P8UW52</accession>
<dbReference type="GO" id="GO:0016887">
    <property type="term" value="F:ATP hydrolysis activity"/>
    <property type="evidence" value="ECO:0007669"/>
    <property type="project" value="InterPro"/>
</dbReference>
<dbReference type="Proteomes" id="UP000187059">
    <property type="component" value="Chromosome"/>
</dbReference>
<keyword evidence="2" id="KW-0813">Transport</keyword>
<dbReference type="InterPro" id="IPR003593">
    <property type="entry name" value="AAA+_ATPase"/>
</dbReference>
<dbReference type="EMBL" id="CP015093">
    <property type="protein sequence ID" value="APZ53619.1"/>
    <property type="molecule type" value="Genomic_DNA"/>
</dbReference>
<dbReference type="RefSeq" id="WP_076702235.1">
    <property type="nucleotide sequence ID" value="NZ_CP015093.1"/>
</dbReference>
<dbReference type="GO" id="GO:0005524">
    <property type="term" value="F:ATP binding"/>
    <property type="evidence" value="ECO:0007669"/>
    <property type="project" value="UniProtKB-KW"/>
</dbReference>
<reference evidence="6 7" key="1">
    <citation type="submission" date="2016-04" db="EMBL/GenBank/DDBJ databases">
        <title>Deep-sea bacteria in the southern Pacific.</title>
        <authorList>
            <person name="Tang K."/>
        </authorList>
    </citation>
    <scope>NUCLEOTIDE SEQUENCE [LARGE SCALE GENOMIC DNA]</scope>
    <source>
        <strain evidence="6 7">JLT2014</strain>
    </source>
</reference>
<dbReference type="AlphaFoldDB" id="A0A1P8UW52"/>
<name>A0A1P8UW52_9RHOB</name>
<evidence type="ECO:0000256" key="1">
    <source>
        <dbReference type="ARBA" id="ARBA00005417"/>
    </source>
</evidence>
<dbReference type="InterPro" id="IPR027417">
    <property type="entry name" value="P-loop_NTPase"/>
</dbReference>
<dbReference type="SUPFAM" id="SSF52540">
    <property type="entry name" value="P-loop containing nucleoside triphosphate hydrolases"/>
    <property type="match status" value="1"/>
</dbReference>
<dbReference type="InterPro" id="IPR003439">
    <property type="entry name" value="ABC_transporter-like_ATP-bd"/>
</dbReference>
<evidence type="ECO:0000259" key="5">
    <source>
        <dbReference type="PROSITE" id="PS50893"/>
    </source>
</evidence>
<dbReference type="InterPro" id="IPR050166">
    <property type="entry name" value="ABC_transporter_ATP-bind"/>
</dbReference>
<dbReference type="CDD" id="cd03293">
    <property type="entry name" value="ABC_NrtD_SsuB_transporters"/>
    <property type="match status" value="1"/>
</dbReference>
<dbReference type="PROSITE" id="PS00211">
    <property type="entry name" value="ABC_TRANSPORTER_1"/>
    <property type="match status" value="1"/>
</dbReference>
<evidence type="ECO:0000313" key="6">
    <source>
        <dbReference type="EMBL" id="APZ53619.1"/>
    </source>
</evidence>
<dbReference type="KEGG" id="paby:Ga0080574_TMP3285"/>
<evidence type="ECO:0000256" key="2">
    <source>
        <dbReference type="ARBA" id="ARBA00022448"/>
    </source>
</evidence>
<dbReference type="InterPro" id="IPR017871">
    <property type="entry name" value="ABC_transporter-like_CS"/>
</dbReference>
<evidence type="ECO:0000313" key="7">
    <source>
        <dbReference type="Proteomes" id="UP000187059"/>
    </source>
</evidence>